<accession>A0A8T3A1T4</accession>
<sequence length="142" mass="15270">MLLAPPPRPAASFSSASLLSRPCRLAKSLVHTTSIVSSPLRPRIHPFPSLLSLSPSVSTRQLSALPADEQSEMVKLAQLVTNVIRVSAIDNFATNILLGETEIEKGCKLLIRFMMGGILPTNAKSQKISPNINLILDASTEL</sequence>
<evidence type="ECO:0000313" key="2">
    <source>
        <dbReference type="Proteomes" id="UP000829196"/>
    </source>
</evidence>
<gene>
    <name evidence="1" type="ORF">KFK09_028524</name>
</gene>
<protein>
    <submittedName>
        <fullName evidence="1">Uncharacterized protein</fullName>
    </submittedName>
</protein>
<proteinExistence type="predicted"/>
<name>A0A8T3A1T4_DENNO</name>
<keyword evidence="2" id="KW-1185">Reference proteome</keyword>
<reference evidence="1" key="1">
    <citation type="journal article" date="2022" name="Front. Genet.">
        <title>Chromosome-Scale Assembly of the Dendrobium nobile Genome Provides Insights Into the Molecular Mechanism of the Biosynthesis of the Medicinal Active Ingredient of Dendrobium.</title>
        <authorList>
            <person name="Xu Q."/>
            <person name="Niu S.-C."/>
            <person name="Li K.-L."/>
            <person name="Zheng P.-J."/>
            <person name="Zhang X.-J."/>
            <person name="Jia Y."/>
            <person name="Liu Y."/>
            <person name="Niu Y.-X."/>
            <person name="Yu L.-H."/>
            <person name="Chen D.-F."/>
            <person name="Zhang G.-Q."/>
        </authorList>
    </citation>
    <scope>NUCLEOTIDE SEQUENCE</scope>
    <source>
        <tissue evidence="1">Leaf</tissue>
    </source>
</reference>
<organism evidence="1 2">
    <name type="scientific">Dendrobium nobile</name>
    <name type="common">Orchid</name>
    <dbReference type="NCBI Taxonomy" id="94219"/>
    <lineage>
        <taxon>Eukaryota</taxon>
        <taxon>Viridiplantae</taxon>
        <taxon>Streptophyta</taxon>
        <taxon>Embryophyta</taxon>
        <taxon>Tracheophyta</taxon>
        <taxon>Spermatophyta</taxon>
        <taxon>Magnoliopsida</taxon>
        <taxon>Liliopsida</taxon>
        <taxon>Asparagales</taxon>
        <taxon>Orchidaceae</taxon>
        <taxon>Epidendroideae</taxon>
        <taxon>Malaxideae</taxon>
        <taxon>Dendrobiinae</taxon>
        <taxon>Dendrobium</taxon>
    </lineage>
</organism>
<evidence type="ECO:0000313" key="1">
    <source>
        <dbReference type="EMBL" id="KAI0488685.1"/>
    </source>
</evidence>
<dbReference type="AlphaFoldDB" id="A0A8T3A1T4"/>
<comment type="caution">
    <text evidence="1">The sequence shown here is derived from an EMBL/GenBank/DDBJ whole genome shotgun (WGS) entry which is preliminary data.</text>
</comment>
<dbReference type="OrthoDB" id="10557174at2759"/>
<dbReference type="EMBL" id="JAGYWB010000019">
    <property type="protein sequence ID" value="KAI0488685.1"/>
    <property type="molecule type" value="Genomic_DNA"/>
</dbReference>
<dbReference type="Proteomes" id="UP000829196">
    <property type="component" value="Unassembled WGS sequence"/>
</dbReference>